<gene>
    <name evidence="2" type="ORF">TMSB3V08_LOCUS11385</name>
</gene>
<protein>
    <submittedName>
        <fullName evidence="2">Uncharacterized protein</fullName>
    </submittedName>
</protein>
<organism evidence="2">
    <name type="scientific">Timema monikensis</name>
    <dbReference type="NCBI Taxonomy" id="170555"/>
    <lineage>
        <taxon>Eukaryota</taxon>
        <taxon>Metazoa</taxon>
        <taxon>Ecdysozoa</taxon>
        <taxon>Arthropoda</taxon>
        <taxon>Hexapoda</taxon>
        <taxon>Insecta</taxon>
        <taxon>Pterygota</taxon>
        <taxon>Neoptera</taxon>
        <taxon>Polyneoptera</taxon>
        <taxon>Phasmatodea</taxon>
        <taxon>Timematodea</taxon>
        <taxon>Timematoidea</taxon>
        <taxon>Timematidae</taxon>
        <taxon>Timema</taxon>
    </lineage>
</organism>
<reference evidence="2" key="1">
    <citation type="submission" date="2020-11" db="EMBL/GenBank/DDBJ databases">
        <authorList>
            <person name="Tran Van P."/>
        </authorList>
    </citation>
    <scope>NUCLEOTIDE SEQUENCE</scope>
</reference>
<dbReference type="AlphaFoldDB" id="A0A7R9EJG1"/>
<proteinExistence type="predicted"/>
<keyword evidence="1" id="KW-0812">Transmembrane</keyword>
<feature type="transmembrane region" description="Helical" evidence="1">
    <location>
        <begin position="53"/>
        <end position="71"/>
    </location>
</feature>
<accession>A0A7R9EJG1</accession>
<evidence type="ECO:0000256" key="1">
    <source>
        <dbReference type="SAM" id="Phobius"/>
    </source>
</evidence>
<sequence>MFVEQPLPCVGQLYKNVQAPHLEESSSRSLDIEDSTLIAVFQNSSCSDFCVTAHLKFLPLIGTALLLLTLLKRRSMNRSKSAVSSATGSRRSVSEMFPDIKEYCKRNVLGTDVSAIGVSGKCAQ</sequence>
<dbReference type="EMBL" id="OB798142">
    <property type="protein sequence ID" value="CAD7434735.1"/>
    <property type="molecule type" value="Genomic_DNA"/>
</dbReference>
<keyword evidence="1" id="KW-1133">Transmembrane helix</keyword>
<keyword evidence="1" id="KW-0472">Membrane</keyword>
<evidence type="ECO:0000313" key="2">
    <source>
        <dbReference type="EMBL" id="CAD7434735.1"/>
    </source>
</evidence>
<name>A0A7R9EJG1_9NEOP</name>